<evidence type="ECO:0000313" key="3">
    <source>
        <dbReference type="Proteomes" id="UP001209257"/>
    </source>
</evidence>
<feature type="domain" description="ATPase BadF/BadG/BcrA/BcrD type" evidence="1">
    <location>
        <begin position="6"/>
        <end position="269"/>
    </location>
</feature>
<dbReference type="CDD" id="cd24082">
    <property type="entry name" value="ASKHA_NBD_GspK-like"/>
    <property type="match status" value="1"/>
</dbReference>
<dbReference type="PANTHER" id="PTHR43190:SF3">
    <property type="entry name" value="N-ACETYL-D-GLUCOSAMINE KINASE"/>
    <property type="match status" value="1"/>
</dbReference>
<evidence type="ECO:0000313" key="2">
    <source>
        <dbReference type="EMBL" id="MCU7553216.1"/>
    </source>
</evidence>
<organism evidence="2 3">
    <name type="scientific">Alteromonas salexigens</name>
    <dbReference type="NCBI Taxonomy" id="2982530"/>
    <lineage>
        <taxon>Bacteria</taxon>
        <taxon>Pseudomonadati</taxon>
        <taxon>Pseudomonadota</taxon>
        <taxon>Gammaproteobacteria</taxon>
        <taxon>Alteromonadales</taxon>
        <taxon>Alteromonadaceae</taxon>
        <taxon>Alteromonas/Salinimonas group</taxon>
        <taxon>Alteromonas</taxon>
    </lineage>
</organism>
<evidence type="ECO:0000259" key="1">
    <source>
        <dbReference type="Pfam" id="PF01869"/>
    </source>
</evidence>
<dbReference type="EMBL" id="JAOTJC010000004">
    <property type="protein sequence ID" value="MCU7553216.1"/>
    <property type="molecule type" value="Genomic_DNA"/>
</dbReference>
<dbReference type="SUPFAM" id="SSF53067">
    <property type="entry name" value="Actin-like ATPase domain"/>
    <property type="match status" value="2"/>
</dbReference>
<dbReference type="InterPro" id="IPR043129">
    <property type="entry name" value="ATPase_NBD"/>
</dbReference>
<dbReference type="PANTHER" id="PTHR43190">
    <property type="entry name" value="N-ACETYL-D-GLUCOSAMINE KINASE"/>
    <property type="match status" value="1"/>
</dbReference>
<comment type="caution">
    <text evidence="2">The sequence shown here is derived from an EMBL/GenBank/DDBJ whole genome shotgun (WGS) entry which is preliminary data.</text>
</comment>
<dbReference type="InterPro" id="IPR052519">
    <property type="entry name" value="Euk-type_GlcNAc_Kinase"/>
</dbReference>
<proteinExistence type="predicted"/>
<sequence length="297" mass="30442">MEKLIVGVDGGGTSCKAQVFTADGKLVAAAHAGPANAAQNFALACQSLVDAVSAALRQAGYPSASALSHATVCAGLAGANVPSVLQRLVGWKHPFADFHCISDLQAAVTGAHQGSNGATLVVGTGSCAASLHNGQFSQFGGHGLLLGDKGSGAWIGQQAVAYTLRALDGLEEKSDVERIVCTHYECSSAVELVDKLHVSTPGRLAELAPAIIKAATAQDPAAVSIVKDGTAYLSALARQATYNELPRTLMGGVASALLPWLDKDIQQGVVEAAQSAQWGACYHFGQIHKHAPSDNPL</sequence>
<name>A0ABT2VJ35_9ALTE</name>
<dbReference type="Gene3D" id="3.30.420.40">
    <property type="match status" value="2"/>
</dbReference>
<gene>
    <name evidence="2" type="ORF">OCL06_01235</name>
</gene>
<protein>
    <recommendedName>
        <fullName evidence="1">ATPase BadF/BadG/BcrA/BcrD type domain-containing protein</fullName>
    </recommendedName>
</protein>
<dbReference type="Pfam" id="PF01869">
    <property type="entry name" value="BcrAD_BadFG"/>
    <property type="match status" value="1"/>
</dbReference>
<dbReference type="RefSeq" id="WP_262991918.1">
    <property type="nucleotide sequence ID" value="NZ_JAOTJC010000004.1"/>
</dbReference>
<keyword evidence="3" id="KW-1185">Reference proteome</keyword>
<dbReference type="Proteomes" id="UP001209257">
    <property type="component" value="Unassembled WGS sequence"/>
</dbReference>
<dbReference type="InterPro" id="IPR002731">
    <property type="entry name" value="ATPase_BadF"/>
</dbReference>
<accession>A0ABT2VJ35</accession>
<reference evidence="3" key="1">
    <citation type="submission" date="2023-07" db="EMBL/GenBank/DDBJ databases">
        <title>Study on multiphase classification of strain Alteromonas salexigens isolated from the Yellow Sea.</title>
        <authorList>
            <person name="Sun L."/>
        </authorList>
    </citation>
    <scope>NUCLEOTIDE SEQUENCE [LARGE SCALE GENOMIC DNA]</scope>
    <source>
        <strain evidence="3">ASW11-19</strain>
    </source>
</reference>